<dbReference type="PANTHER" id="PTHR11070:SF30">
    <property type="entry name" value="F-BOX DNA HELICASE 1"/>
    <property type="match status" value="1"/>
</dbReference>
<keyword evidence="4 5" id="KW-0067">ATP-binding</keyword>
<dbReference type="PANTHER" id="PTHR11070">
    <property type="entry name" value="UVRD / RECB / PCRA DNA HELICASE FAMILY MEMBER"/>
    <property type="match status" value="1"/>
</dbReference>
<dbReference type="InterPro" id="IPR014016">
    <property type="entry name" value="UvrD-like_ATP-bd"/>
</dbReference>
<dbReference type="EMBL" id="CP003481">
    <property type="protein sequence ID" value="AFI05933.1"/>
    <property type="molecule type" value="Genomic_DNA"/>
</dbReference>
<sequence length="619" mass="73250">MTKEQEKIVFSQERLVLVNATAGSGKTTTLLKVMERNSDKKILYLCFNAALKSEMEQKTKQLSHVRVKTIHALAYQATKSFQYKERLGTLRPLHFREMLEENPKIDKNIRLLDYLDVKAGLSAKEILRFQGVLHKLLEFYKKSDLKTIVGYEKLLEYLLKRIEGDKNLPYSHAFYLKKFQLSEFILPFDLILIDEAQDLNGVMLGILKTQLEKNKSVRLILVGDSFQKIYSFMGCEDALETMYQFTKAPIYYLSQTFRCPKNISFVANQYLGFLNAPKLMFSQIENFNEKIEKDGFNENNCAFLARSNGSILKRLIEDYKREQKKYKLFSTNENLDLRKEFIDILDFYYFKYGFYDKISNKTFYANFNYLEDFIEYAQNSNDINARRLVEDVASIEKALDEIHLTIEEFLLNFKNPKHAHCVILSAHKSKGLEFDFVILENDFFDIERCLVDFLENYEDLNAFYQAKKCHKNYDVSNEDAKFYYEDLKPYFEVIFDNTPLKESLVMDLYQDRILKERFNKVFFGFYMVLDLEALALGLENKKPDYNPLRDIFKNRSIRVRNPLADELRLLYVAMTRAKKKLYLQGKYKIENPKKLQKELKEIVFKAQGFLNLQKEMKDY</sequence>
<evidence type="ECO:0000256" key="3">
    <source>
        <dbReference type="ARBA" id="ARBA00022806"/>
    </source>
</evidence>
<keyword evidence="8" id="KW-1185">Reference proteome</keyword>
<dbReference type="PATRIC" id="fig|1163745.3.peg.976"/>
<evidence type="ECO:0000256" key="2">
    <source>
        <dbReference type="ARBA" id="ARBA00022801"/>
    </source>
</evidence>
<dbReference type="GO" id="GO:0005524">
    <property type="term" value="F:ATP binding"/>
    <property type="evidence" value="ECO:0007669"/>
    <property type="project" value="UniProtKB-UniRule"/>
</dbReference>
<dbReference type="InterPro" id="IPR027417">
    <property type="entry name" value="P-loop_NTPase"/>
</dbReference>
<dbReference type="HOGENOM" id="CLU_023291_2_0_7"/>
<protein>
    <submittedName>
        <fullName evidence="7">F-box only protein 18</fullName>
    </submittedName>
</protein>
<dbReference type="GO" id="GO:0031297">
    <property type="term" value="P:replication fork processing"/>
    <property type="evidence" value="ECO:0007669"/>
    <property type="project" value="TreeGrafter"/>
</dbReference>
<evidence type="ECO:0000313" key="7">
    <source>
        <dbReference type="EMBL" id="AFI05933.1"/>
    </source>
</evidence>
<dbReference type="PROSITE" id="PS51198">
    <property type="entry name" value="UVRD_HELICASE_ATP_BIND"/>
    <property type="match status" value="1"/>
</dbReference>
<gene>
    <name evidence="7" type="ordered locus">HCD_04635</name>
</gene>
<accession>I0ESL4</accession>
<evidence type="ECO:0000313" key="8">
    <source>
        <dbReference type="Proteomes" id="UP000005013"/>
    </source>
</evidence>
<evidence type="ECO:0000259" key="6">
    <source>
        <dbReference type="PROSITE" id="PS51198"/>
    </source>
</evidence>
<keyword evidence="3 5" id="KW-0347">Helicase</keyword>
<dbReference type="Gene3D" id="3.40.50.300">
    <property type="entry name" value="P-loop containing nucleotide triphosphate hydrolases"/>
    <property type="match status" value="2"/>
</dbReference>
<reference evidence="7 8" key="1">
    <citation type="journal article" date="2013" name="PLoS ONE">
        <title>Sequence Divergence and Conservation in Genomes ofHelicobacter cetorum Strains from a Dolphin and a Whale.</title>
        <authorList>
            <person name="Kersulyte D."/>
            <person name="Rossi M."/>
            <person name="Berg D.E."/>
        </authorList>
    </citation>
    <scope>NUCLEOTIDE SEQUENCE [LARGE SCALE GENOMIC DNA]</scope>
    <source>
        <strain evidence="7 8">MIT 99-5656</strain>
    </source>
</reference>
<name>I0ESL4_HELCM</name>
<dbReference type="OrthoDB" id="5318045at2"/>
<feature type="domain" description="UvrD-like helicase ATP-binding" evidence="6">
    <location>
        <begin position="1"/>
        <end position="260"/>
    </location>
</feature>
<dbReference type="AlphaFoldDB" id="I0ESL4"/>
<dbReference type="Proteomes" id="UP000005013">
    <property type="component" value="Chromosome"/>
</dbReference>
<dbReference type="eggNOG" id="COG0210">
    <property type="taxonomic scope" value="Bacteria"/>
</dbReference>
<dbReference type="KEGG" id="hcm:HCD_04635"/>
<feature type="binding site" evidence="5">
    <location>
        <begin position="20"/>
        <end position="27"/>
    </location>
    <ligand>
        <name>ATP</name>
        <dbReference type="ChEBI" id="CHEBI:30616"/>
    </ligand>
</feature>
<evidence type="ECO:0000256" key="4">
    <source>
        <dbReference type="ARBA" id="ARBA00022840"/>
    </source>
</evidence>
<dbReference type="GO" id="GO:0000724">
    <property type="term" value="P:double-strand break repair via homologous recombination"/>
    <property type="evidence" value="ECO:0007669"/>
    <property type="project" value="TreeGrafter"/>
</dbReference>
<evidence type="ECO:0000256" key="1">
    <source>
        <dbReference type="ARBA" id="ARBA00022741"/>
    </source>
</evidence>
<dbReference type="InterPro" id="IPR000212">
    <property type="entry name" value="DNA_helicase_UvrD/REP"/>
</dbReference>
<dbReference type="GO" id="GO:0003677">
    <property type="term" value="F:DNA binding"/>
    <property type="evidence" value="ECO:0007669"/>
    <property type="project" value="InterPro"/>
</dbReference>
<dbReference type="RefSeq" id="WP_014659440.1">
    <property type="nucleotide sequence ID" value="NC_017735.1"/>
</dbReference>
<dbReference type="GO" id="GO:0043138">
    <property type="term" value="F:3'-5' DNA helicase activity"/>
    <property type="evidence" value="ECO:0007669"/>
    <property type="project" value="TreeGrafter"/>
</dbReference>
<dbReference type="SUPFAM" id="SSF52540">
    <property type="entry name" value="P-loop containing nucleoside triphosphate hydrolases"/>
    <property type="match status" value="1"/>
</dbReference>
<dbReference type="Pfam" id="PF13245">
    <property type="entry name" value="AAA_19"/>
    <property type="match status" value="1"/>
</dbReference>
<organism evidence="7 8">
    <name type="scientific">Helicobacter cetorum (strain ATCC BAA-540 / CCUG 52418 / MIT 99-5656)</name>
    <dbReference type="NCBI Taxonomy" id="1163745"/>
    <lineage>
        <taxon>Bacteria</taxon>
        <taxon>Pseudomonadati</taxon>
        <taxon>Campylobacterota</taxon>
        <taxon>Epsilonproteobacteria</taxon>
        <taxon>Campylobacterales</taxon>
        <taxon>Helicobacteraceae</taxon>
        <taxon>Helicobacter</taxon>
    </lineage>
</organism>
<proteinExistence type="predicted"/>
<dbReference type="STRING" id="1163745.HCD_04635"/>
<keyword evidence="1 5" id="KW-0547">Nucleotide-binding</keyword>
<keyword evidence="2 5" id="KW-0378">Hydrolase</keyword>
<evidence type="ECO:0000256" key="5">
    <source>
        <dbReference type="PROSITE-ProRule" id="PRU00560"/>
    </source>
</evidence>
<dbReference type="GO" id="GO:0016787">
    <property type="term" value="F:hydrolase activity"/>
    <property type="evidence" value="ECO:0007669"/>
    <property type="project" value="UniProtKB-UniRule"/>
</dbReference>